<sequence>MPKKSMYRSLACLLPLTTATSLYAGNLSEDGHNGAVTEPLFPSKTYFLMAVDNEIIRNIGDQDVGLLLGVKDIKSSDAEAIYYGMRKAMLKYAARAWDAGIVSSYGKDVGQVFGWHDPGAHSDPNEIRIVNKLLLFHYAQQYQSSNTLLQHYHQQLTQHTMQLPDNSVSQCKQHESYSDYIFYKQLGQLSANPNQLFPIAANYEALFSCDKVRVETMLSATSESISKHDIASMITVVEQS</sequence>
<gene>
    <name evidence="2" type="ORF">MAQ5080_01005</name>
</gene>
<keyword evidence="1" id="KW-0732">Signal</keyword>
<feature type="signal peptide" evidence="1">
    <location>
        <begin position="1"/>
        <end position="24"/>
    </location>
</feature>
<reference evidence="2 3" key="1">
    <citation type="submission" date="2016-06" db="EMBL/GenBank/DDBJ databases">
        <authorList>
            <person name="Kjaerup R.B."/>
            <person name="Dalgaard T.S."/>
            <person name="Juul-Madsen H.R."/>
        </authorList>
    </citation>
    <scope>NUCLEOTIDE SEQUENCE [LARGE SCALE GENOMIC DNA]</scope>
    <source>
        <strain evidence="2 3">CECT 5080</strain>
    </source>
</reference>
<organism evidence="2 3">
    <name type="scientific">Marinomonas aquimarina</name>
    <dbReference type="NCBI Taxonomy" id="295068"/>
    <lineage>
        <taxon>Bacteria</taxon>
        <taxon>Pseudomonadati</taxon>
        <taxon>Pseudomonadota</taxon>
        <taxon>Gammaproteobacteria</taxon>
        <taxon>Oceanospirillales</taxon>
        <taxon>Oceanospirillaceae</taxon>
        <taxon>Marinomonas</taxon>
    </lineage>
</organism>
<evidence type="ECO:0000256" key="1">
    <source>
        <dbReference type="SAM" id="SignalP"/>
    </source>
</evidence>
<evidence type="ECO:0000313" key="3">
    <source>
        <dbReference type="Proteomes" id="UP000092627"/>
    </source>
</evidence>
<feature type="chain" id="PRO_5008378852" evidence="1">
    <location>
        <begin position="25"/>
        <end position="240"/>
    </location>
</feature>
<keyword evidence="3" id="KW-1185">Reference proteome</keyword>
<dbReference type="Proteomes" id="UP000092627">
    <property type="component" value="Unassembled WGS sequence"/>
</dbReference>
<dbReference type="OrthoDB" id="6105621at2"/>
<dbReference type="AlphaFoldDB" id="A0A1A8T783"/>
<evidence type="ECO:0000313" key="2">
    <source>
        <dbReference type="EMBL" id="SBS28100.1"/>
    </source>
</evidence>
<dbReference type="RefSeq" id="WP_067206390.1">
    <property type="nucleotide sequence ID" value="NZ_FLOC01000004.1"/>
</dbReference>
<dbReference type="EMBL" id="FLOC01000004">
    <property type="protein sequence ID" value="SBS28100.1"/>
    <property type="molecule type" value="Genomic_DNA"/>
</dbReference>
<name>A0A1A8T783_9GAMM</name>
<accession>A0A1A8T783</accession>
<proteinExistence type="predicted"/>
<protein>
    <submittedName>
        <fullName evidence="2">Uncharacterized protein</fullName>
    </submittedName>
</protein>